<protein>
    <recommendedName>
        <fullName evidence="3">IrrE N-terminal-like domain-containing protein</fullName>
    </recommendedName>
</protein>
<keyword evidence="2" id="KW-1185">Reference proteome</keyword>
<sequence length="329" mass="35407">MDDHAKALMKELLDAGLSEQAIKAAWPTWWSDAAATSSSARAELRFVLSRHLGLSPKSLLGERVEFVWSDEARFKNLTTHDQISRSALASFGVAVGRLLLRATPNRRPLDGLTASQLRTAILGSRSFVDLVGLLSACWALGVPVIHLRVFPLHAKSMRAMVVNAGARHAILLGRDASYPAPIAFTLAHEMGHAALGHAASGQTVVDEGDPVYGSDDKEEQEADAYGLELLTGSAQPEITLSTDRPSMRSLAQQCLEQGPANGIEPGTLALCVGHLNGDWKTANAALRHIYTDARPVWSEVNKVAAKELDWEALSPDSVSYLHALLGQNV</sequence>
<dbReference type="HOGENOM" id="CLU_818041_0_0_5"/>
<dbReference type="STRING" id="78245.Xaut_2251"/>
<dbReference type="Proteomes" id="UP000002417">
    <property type="component" value="Chromosome"/>
</dbReference>
<accession>A7IHK1</accession>
<dbReference type="EMBL" id="CP000781">
    <property type="protein sequence ID" value="ABS67494.1"/>
    <property type="molecule type" value="Genomic_DNA"/>
</dbReference>
<dbReference type="AlphaFoldDB" id="A7IHK1"/>
<dbReference type="eggNOG" id="COG2856">
    <property type="taxonomic scope" value="Bacteria"/>
</dbReference>
<evidence type="ECO:0000313" key="2">
    <source>
        <dbReference type="Proteomes" id="UP000002417"/>
    </source>
</evidence>
<evidence type="ECO:0008006" key="3">
    <source>
        <dbReference type="Google" id="ProtNLM"/>
    </source>
</evidence>
<reference evidence="1 2" key="1">
    <citation type="submission" date="2007-07" db="EMBL/GenBank/DDBJ databases">
        <title>Complete sequence of chromosome of Xanthobacter autotrophicus Py2.</title>
        <authorList>
            <consortium name="US DOE Joint Genome Institute"/>
            <person name="Copeland A."/>
            <person name="Lucas S."/>
            <person name="Lapidus A."/>
            <person name="Barry K."/>
            <person name="Glavina del Rio T."/>
            <person name="Hammon N."/>
            <person name="Israni S."/>
            <person name="Dalin E."/>
            <person name="Tice H."/>
            <person name="Pitluck S."/>
            <person name="Sims D."/>
            <person name="Brettin T."/>
            <person name="Bruce D."/>
            <person name="Detter J.C."/>
            <person name="Han C."/>
            <person name="Tapia R."/>
            <person name="Brainard J."/>
            <person name="Schmutz J."/>
            <person name="Larimer F."/>
            <person name="Land M."/>
            <person name="Hauser L."/>
            <person name="Kyrpides N."/>
            <person name="Kim E."/>
            <person name="Ensigns S.A."/>
            <person name="Richardson P."/>
        </authorList>
    </citation>
    <scope>NUCLEOTIDE SEQUENCE [LARGE SCALE GENOMIC DNA]</scope>
    <source>
        <strain evidence="2">ATCC BAA-1158 / Py2</strain>
    </source>
</reference>
<gene>
    <name evidence="1" type="ordered locus">Xaut_2251</name>
</gene>
<dbReference type="KEGG" id="xau:Xaut_2251"/>
<evidence type="ECO:0000313" key="1">
    <source>
        <dbReference type="EMBL" id="ABS67494.1"/>
    </source>
</evidence>
<name>A7IHK1_XANP2</name>
<proteinExistence type="predicted"/>
<dbReference type="Gene3D" id="1.10.10.2910">
    <property type="match status" value="1"/>
</dbReference>
<organism evidence="1 2">
    <name type="scientific">Xanthobacter autotrophicus (strain ATCC BAA-1158 / Py2)</name>
    <dbReference type="NCBI Taxonomy" id="78245"/>
    <lineage>
        <taxon>Bacteria</taxon>
        <taxon>Pseudomonadati</taxon>
        <taxon>Pseudomonadota</taxon>
        <taxon>Alphaproteobacteria</taxon>
        <taxon>Hyphomicrobiales</taxon>
        <taxon>Xanthobacteraceae</taxon>
        <taxon>Xanthobacter</taxon>
    </lineage>
</organism>